<dbReference type="InterPro" id="IPR017850">
    <property type="entry name" value="Alkaline_phosphatase_core_sf"/>
</dbReference>
<feature type="transmembrane region" description="Helical" evidence="2">
    <location>
        <begin position="136"/>
        <end position="156"/>
    </location>
</feature>
<evidence type="ECO:0000313" key="4">
    <source>
        <dbReference type="Proteomes" id="UP000761534"/>
    </source>
</evidence>
<feature type="region of interest" description="Disordered" evidence="1">
    <location>
        <begin position="1"/>
        <end position="115"/>
    </location>
</feature>
<keyword evidence="4" id="KW-1185">Reference proteome</keyword>
<proteinExistence type="predicted"/>
<dbReference type="EMBL" id="SWFS01000366">
    <property type="protein sequence ID" value="KAA8908310.1"/>
    <property type="molecule type" value="Genomic_DNA"/>
</dbReference>
<feature type="region of interest" description="Disordered" evidence="1">
    <location>
        <begin position="624"/>
        <end position="653"/>
    </location>
</feature>
<comment type="caution">
    <text evidence="3">The sequence shown here is derived from an EMBL/GenBank/DDBJ whole genome shotgun (WGS) entry which is preliminary data.</text>
</comment>
<organism evidence="3 4">
    <name type="scientific">Trichomonascus ciferrii</name>
    <dbReference type="NCBI Taxonomy" id="44093"/>
    <lineage>
        <taxon>Eukaryota</taxon>
        <taxon>Fungi</taxon>
        <taxon>Dikarya</taxon>
        <taxon>Ascomycota</taxon>
        <taxon>Saccharomycotina</taxon>
        <taxon>Dipodascomycetes</taxon>
        <taxon>Dipodascales</taxon>
        <taxon>Trichomonascaceae</taxon>
        <taxon>Trichomonascus</taxon>
        <taxon>Trichomonascus ciferrii complex</taxon>
    </lineage>
</organism>
<dbReference type="InterPro" id="IPR002591">
    <property type="entry name" value="Phosphodiest/P_Trfase"/>
</dbReference>
<dbReference type="OrthoDB" id="415411at2759"/>
<dbReference type="SUPFAM" id="SSF53649">
    <property type="entry name" value="Alkaline phosphatase-like"/>
    <property type="match status" value="1"/>
</dbReference>
<dbReference type="Pfam" id="PF01663">
    <property type="entry name" value="Phosphodiest"/>
    <property type="match status" value="1"/>
</dbReference>
<feature type="compositionally biased region" description="Acidic residues" evidence="1">
    <location>
        <begin position="14"/>
        <end position="23"/>
    </location>
</feature>
<gene>
    <name evidence="3" type="ORF">TRICI_004796</name>
</gene>
<feature type="region of interest" description="Disordered" evidence="1">
    <location>
        <begin position="160"/>
        <end position="183"/>
    </location>
</feature>
<sequence length="682" mass="77290">MSNRYSIDAQGYEESSEGEEDLVYSEGPGVSDHDRDLLRADKEVLKALSQKGRSSPKIKSFLPKPKRKVKFGGEYQQLGKASEDGAGSSKGGGGSGSRRFESMHYGDEEDEFSDSSDIEIDVPRRRRRNRNAGRRLHILLAVLLLLAGFLFVSHFMDPKEDKKSSSSSPPKHRPEQKKVLNNGTHDFYPSTIIVSLDGFHPHYVNKDLTPNLHDLYTNHAAAPYMIPSFPSSTFPNHWSLITGLYPANHGIVGNTFYDPILKKQFFNTKPGQSLQLEWWGGEPIWQTAAGQHVKTAVHMWPGSEAPWKKGAPIEVDKYNGTERLDRKASSVLKWLDRDDLDKRPELMLTYVPTVDSVGHKYGIAGPELKKALRDVDEFIGYFRKGLKERNLEDIVNLVVVSDHGMAPTSNERIVYLEDLVDLDKIDHVDGWPLVGLRPKDPSDVSSMYESIKEQHKHSSNASVAWDVYLHDEFPREWHFGGSDGEYSHRIADLWLVPHVGWSITTRKQMQKMKGVYRPFGVHGYNNTEVLMRALFTATGPYFKEHRKYEPFENVNVYHILCDTLGIEPASHDGYESIAKALSPLPDDWVDPVAYPDVSFNTEILKIDSTYDALYSQQLKNATSQHGVATHAMKEPHTDHNEPQDGPLEQENDKGEGWIDWFKGHWDSVKSWVSSKIHSNDNN</sequence>
<dbReference type="CDD" id="cd16018">
    <property type="entry name" value="Enpp"/>
    <property type="match status" value="1"/>
</dbReference>
<dbReference type="Gene3D" id="3.30.1360.180">
    <property type="match status" value="1"/>
</dbReference>
<accession>A0A642UZD4</accession>
<keyword evidence="2" id="KW-0472">Membrane</keyword>
<feature type="compositionally biased region" description="Basic and acidic residues" evidence="1">
    <location>
        <begin position="31"/>
        <end position="45"/>
    </location>
</feature>
<dbReference type="PANTHER" id="PTHR10151:SF120">
    <property type="entry name" value="BIS(5'-ADENOSYL)-TRIPHOSPHATASE"/>
    <property type="match status" value="1"/>
</dbReference>
<dbReference type="Proteomes" id="UP000761534">
    <property type="component" value="Unassembled WGS sequence"/>
</dbReference>
<dbReference type="Gene3D" id="3.40.720.10">
    <property type="entry name" value="Alkaline Phosphatase, subunit A"/>
    <property type="match status" value="1"/>
</dbReference>
<dbReference type="AlphaFoldDB" id="A0A642UZD4"/>
<dbReference type="FunFam" id="3.30.1360.180:FF:000003">
    <property type="entry name" value="Type I phosphodiesterase/nucleotide pyrophosphatase family protein"/>
    <property type="match status" value="1"/>
</dbReference>
<keyword evidence="2" id="KW-1133">Transmembrane helix</keyword>
<reference evidence="3" key="1">
    <citation type="journal article" date="2019" name="G3 (Bethesda)">
        <title>Genome Assemblies of Two Rare Opportunistic Yeast Pathogens: Diutina rugosa (syn. Candida rugosa) and Trichomonascus ciferrii (syn. Candida ciferrii).</title>
        <authorList>
            <person name="Mixao V."/>
            <person name="Saus E."/>
            <person name="Hansen A.P."/>
            <person name="Lass-Florl C."/>
            <person name="Gabaldon T."/>
        </authorList>
    </citation>
    <scope>NUCLEOTIDE SEQUENCE</scope>
    <source>
        <strain evidence="3">CBS 4856</strain>
    </source>
</reference>
<evidence type="ECO:0000256" key="2">
    <source>
        <dbReference type="SAM" id="Phobius"/>
    </source>
</evidence>
<evidence type="ECO:0000256" key="1">
    <source>
        <dbReference type="SAM" id="MobiDB-lite"/>
    </source>
</evidence>
<dbReference type="VEuPathDB" id="FungiDB:TRICI_004796"/>
<dbReference type="GO" id="GO:0017111">
    <property type="term" value="F:ribonucleoside triphosphate phosphatase activity"/>
    <property type="evidence" value="ECO:0007669"/>
    <property type="project" value="TreeGrafter"/>
</dbReference>
<name>A0A642UZD4_9ASCO</name>
<keyword evidence="2" id="KW-0812">Transmembrane</keyword>
<feature type="compositionally biased region" description="Basic and acidic residues" evidence="1">
    <location>
        <begin position="631"/>
        <end position="642"/>
    </location>
</feature>
<evidence type="ECO:0000313" key="3">
    <source>
        <dbReference type="EMBL" id="KAA8908310.1"/>
    </source>
</evidence>
<dbReference type="GO" id="GO:0009141">
    <property type="term" value="P:nucleoside triphosphate metabolic process"/>
    <property type="evidence" value="ECO:0007669"/>
    <property type="project" value="TreeGrafter"/>
</dbReference>
<dbReference type="PANTHER" id="PTHR10151">
    <property type="entry name" value="ECTONUCLEOTIDE PYROPHOSPHATASE/PHOSPHODIESTERASE"/>
    <property type="match status" value="1"/>
</dbReference>
<protein>
    <submittedName>
        <fullName evidence="3">Uncharacterized protein</fullName>
    </submittedName>
</protein>
<dbReference type="GO" id="GO:0047429">
    <property type="term" value="F:nucleoside triphosphate diphosphatase activity"/>
    <property type="evidence" value="ECO:0007669"/>
    <property type="project" value="TreeGrafter"/>
</dbReference>